<dbReference type="AlphaFoldDB" id="A0A7C1AWU3"/>
<keyword evidence="5 13" id="KW-0375">Hydrogen ion transport</keyword>
<keyword evidence="15" id="KW-0175">Coiled coil</keyword>
<keyword evidence="8 13" id="KW-0472">Membrane</keyword>
<dbReference type="GO" id="GO:0045259">
    <property type="term" value="C:proton-transporting ATP synthase complex"/>
    <property type="evidence" value="ECO:0007669"/>
    <property type="project" value="UniProtKB-KW"/>
</dbReference>
<protein>
    <recommendedName>
        <fullName evidence="13">ATP synthase subunit b</fullName>
    </recommendedName>
    <alternativeName>
        <fullName evidence="13">ATP synthase F(0) sector subunit b</fullName>
    </alternativeName>
    <alternativeName>
        <fullName evidence="13">ATPase subunit I</fullName>
    </alternativeName>
    <alternativeName>
        <fullName evidence="13">F-type ATPase subunit b</fullName>
        <shortName evidence="13">F-ATPase subunit b</shortName>
    </alternativeName>
</protein>
<keyword evidence="9 13" id="KW-0066">ATP synthesis</keyword>
<evidence type="ECO:0000256" key="14">
    <source>
        <dbReference type="RuleBase" id="RU003848"/>
    </source>
</evidence>
<dbReference type="GO" id="GO:0012505">
    <property type="term" value="C:endomembrane system"/>
    <property type="evidence" value="ECO:0007669"/>
    <property type="project" value="UniProtKB-SubCell"/>
</dbReference>
<evidence type="ECO:0000256" key="3">
    <source>
        <dbReference type="ARBA" id="ARBA00022547"/>
    </source>
</evidence>
<comment type="function">
    <text evidence="10 13">F(1)F(0) ATP synthase produces ATP from ADP in the presence of a proton or sodium gradient. F-type ATPases consist of two structural domains, F(1) containing the extramembraneous catalytic core and F(0) containing the membrane proton channel, linked together by a central stalk and a peripheral stalk. During catalysis, ATP synthesis in the catalytic domain of F(1) is coupled via a rotary mechanism of the central stalk subunits to proton translocation.</text>
</comment>
<evidence type="ECO:0000313" key="16">
    <source>
        <dbReference type="EMBL" id="HDL90678.1"/>
    </source>
</evidence>
<reference evidence="16" key="1">
    <citation type="journal article" date="2020" name="mSystems">
        <title>Genome- and Community-Level Interaction Insights into Carbon Utilization and Element Cycling Functions of Hydrothermarchaeota in Hydrothermal Sediment.</title>
        <authorList>
            <person name="Zhou Z."/>
            <person name="Liu Y."/>
            <person name="Xu W."/>
            <person name="Pan J."/>
            <person name="Luo Z.H."/>
            <person name="Li M."/>
        </authorList>
    </citation>
    <scope>NUCLEOTIDE SEQUENCE [LARGE SCALE GENOMIC DNA]</scope>
    <source>
        <strain evidence="16">HyVt-19</strain>
    </source>
</reference>
<keyword evidence="13" id="KW-1003">Cell membrane</keyword>
<comment type="similarity">
    <text evidence="1 13 14">Belongs to the ATPase B chain family.</text>
</comment>
<accession>A0A7C1AWU3</accession>
<dbReference type="InterPro" id="IPR002146">
    <property type="entry name" value="ATP_synth_b/b'su_bac/chlpt"/>
</dbReference>
<evidence type="ECO:0000256" key="9">
    <source>
        <dbReference type="ARBA" id="ARBA00023310"/>
    </source>
</evidence>
<comment type="function">
    <text evidence="11">Component of the F(0) channel, it forms part of the peripheral stalk, linking F(1) to F(0). The b'-subunit is a diverged and duplicated form of b found in plants and photosynthetic bacteria.</text>
</comment>
<dbReference type="Pfam" id="PF00430">
    <property type="entry name" value="ATP-synt_B"/>
    <property type="match status" value="1"/>
</dbReference>
<dbReference type="GO" id="GO:0046933">
    <property type="term" value="F:proton-transporting ATP synthase activity, rotational mechanism"/>
    <property type="evidence" value="ECO:0007669"/>
    <property type="project" value="UniProtKB-UniRule"/>
</dbReference>
<keyword evidence="6 13" id="KW-1133">Transmembrane helix</keyword>
<evidence type="ECO:0000256" key="11">
    <source>
        <dbReference type="ARBA" id="ARBA00025614"/>
    </source>
</evidence>
<evidence type="ECO:0000256" key="12">
    <source>
        <dbReference type="ARBA" id="ARBA00037847"/>
    </source>
</evidence>
<evidence type="ECO:0000256" key="4">
    <source>
        <dbReference type="ARBA" id="ARBA00022692"/>
    </source>
</evidence>
<keyword evidence="7 13" id="KW-0406">Ion transport</keyword>
<gene>
    <name evidence="13" type="primary">atpF</name>
    <name evidence="16" type="ORF">ENG14_07220</name>
</gene>
<evidence type="ECO:0000256" key="13">
    <source>
        <dbReference type="HAMAP-Rule" id="MF_01398"/>
    </source>
</evidence>
<dbReference type="HAMAP" id="MF_01398">
    <property type="entry name" value="ATP_synth_b_bprime"/>
    <property type="match status" value="1"/>
</dbReference>
<comment type="caution">
    <text evidence="16">The sequence shown here is derived from an EMBL/GenBank/DDBJ whole genome shotgun (WGS) entry which is preliminary data.</text>
</comment>
<organism evidence="16">
    <name type="scientific">Thermodesulforhabdus norvegica</name>
    <dbReference type="NCBI Taxonomy" id="39841"/>
    <lineage>
        <taxon>Bacteria</taxon>
        <taxon>Pseudomonadati</taxon>
        <taxon>Thermodesulfobacteriota</taxon>
        <taxon>Syntrophobacteria</taxon>
        <taxon>Syntrophobacterales</taxon>
        <taxon>Thermodesulforhabdaceae</taxon>
        <taxon>Thermodesulforhabdus</taxon>
    </lineage>
</organism>
<dbReference type="InterPro" id="IPR050059">
    <property type="entry name" value="ATP_synthase_B_chain"/>
</dbReference>
<dbReference type="Proteomes" id="UP000886355">
    <property type="component" value="Unassembled WGS sequence"/>
</dbReference>
<proteinExistence type="inferred from homology"/>
<dbReference type="GO" id="GO:0005886">
    <property type="term" value="C:plasma membrane"/>
    <property type="evidence" value="ECO:0007669"/>
    <property type="project" value="UniProtKB-SubCell"/>
</dbReference>
<dbReference type="PANTHER" id="PTHR33445">
    <property type="entry name" value="ATP SYNTHASE SUBUNIT B', CHLOROPLASTIC"/>
    <property type="match status" value="1"/>
</dbReference>
<dbReference type="EMBL" id="DQZW01000342">
    <property type="protein sequence ID" value="HDL90678.1"/>
    <property type="molecule type" value="Genomic_DNA"/>
</dbReference>
<dbReference type="CDD" id="cd06503">
    <property type="entry name" value="ATP-synt_Fo_b"/>
    <property type="match status" value="1"/>
</dbReference>
<evidence type="ECO:0000256" key="8">
    <source>
        <dbReference type="ARBA" id="ARBA00023136"/>
    </source>
</evidence>
<evidence type="ECO:0000256" key="10">
    <source>
        <dbReference type="ARBA" id="ARBA00025198"/>
    </source>
</evidence>
<comment type="subcellular location">
    <subcellularLocation>
        <location evidence="13">Cell membrane</location>
        <topology evidence="13">Single-pass membrane protein</topology>
    </subcellularLocation>
    <subcellularLocation>
        <location evidence="12">Endomembrane system</location>
        <topology evidence="12">Single-pass membrane protein</topology>
    </subcellularLocation>
</comment>
<evidence type="ECO:0000256" key="2">
    <source>
        <dbReference type="ARBA" id="ARBA00022448"/>
    </source>
</evidence>
<comment type="subunit">
    <text evidence="13">F-type ATPases have 2 components, F(1) - the catalytic core - and F(0) - the membrane proton channel. F(1) has five subunits: alpha(3), beta(3), gamma(1), delta(1), epsilon(1). F(0) has three main subunits: a(1), b(2) and c(10-14). The alpha and beta chains form an alternating ring which encloses part of the gamma chain. F(1) is attached to F(0) by a central stalk formed by the gamma and epsilon chains, while a peripheral stalk is formed by the delta and b chains.</text>
</comment>
<keyword evidence="2 13" id="KW-0813">Transport</keyword>
<keyword evidence="3 13" id="KW-0138">CF(0)</keyword>
<keyword evidence="4 13" id="KW-0812">Transmembrane</keyword>
<evidence type="ECO:0000256" key="6">
    <source>
        <dbReference type="ARBA" id="ARBA00022989"/>
    </source>
</evidence>
<name>A0A7C1AWU3_9BACT</name>
<feature type="transmembrane region" description="Helical" evidence="13">
    <location>
        <begin position="43"/>
        <end position="65"/>
    </location>
</feature>
<evidence type="ECO:0000256" key="15">
    <source>
        <dbReference type="SAM" id="Coils"/>
    </source>
</evidence>
<dbReference type="PANTHER" id="PTHR33445:SF1">
    <property type="entry name" value="ATP SYNTHASE SUBUNIT B"/>
    <property type="match status" value="1"/>
</dbReference>
<evidence type="ECO:0000256" key="5">
    <source>
        <dbReference type="ARBA" id="ARBA00022781"/>
    </source>
</evidence>
<feature type="coiled-coil region" evidence="15">
    <location>
        <begin position="87"/>
        <end position="159"/>
    </location>
</feature>
<dbReference type="GO" id="GO:0046961">
    <property type="term" value="F:proton-transporting ATPase activity, rotational mechanism"/>
    <property type="evidence" value="ECO:0007669"/>
    <property type="project" value="TreeGrafter"/>
</dbReference>
<evidence type="ECO:0000256" key="1">
    <source>
        <dbReference type="ARBA" id="ARBA00005513"/>
    </source>
</evidence>
<sequence length="205" mass="24191">MRNIKGNGVMGNRKKIILFFLLYGMWWAGPALAAETVFGIDRHLWSSFWRVANFLILAFLLYRWLKQPVADFFKHQHNEIVGQLESIKQTENKLAERERQQQELFDKLDAKIAEIKSYYEEVGKEEKERLLREAEVLKKKALADAEAAAEREFEEAKKKFREEVVEEAVKLAEQRIREQIGLEDHKTLIEQYIAMLEKTAQKQYS</sequence>
<evidence type="ECO:0000256" key="7">
    <source>
        <dbReference type="ARBA" id="ARBA00023065"/>
    </source>
</evidence>